<accession>A0A1H0V8Z9</accession>
<evidence type="ECO:0008006" key="4">
    <source>
        <dbReference type="Google" id="ProtNLM"/>
    </source>
</evidence>
<protein>
    <recommendedName>
        <fullName evidence="4">Phosphotransferase enzyme family protein</fullName>
    </recommendedName>
</protein>
<dbReference type="NCBIfam" id="NF038156">
    <property type="entry name" value="lant_syn_V_LxmK"/>
    <property type="match status" value="1"/>
</dbReference>
<dbReference type="STRING" id="405564.SAMN04487905_10895"/>
<dbReference type="Gene3D" id="3.90.1200.10">
    <property type="match status" value="1"/>
</dbReference>
<evidence type="ECO:0000256" key="1">
    <source>
        <dbReference type="SAM" id="MobiDB-lite"/>
    </source>
</evidence>
<proteinExistence type="predicted"/>
<organism evidence="2 3">
    <name type="scientific">Actinopolyspora xinjiangensis</name>
    <dbReference type="NCBI Taxonomy" id="405564"/>
    <lineage>
        <taxon>Bacteria</taxon>
        <taxon>Bacillati</taxon>
        <taxon>Actinomycetota</taxon>
        <taxon>Actinomycetes</taxon>
        <taxon>Actinopolysporales</taxon>
        <taxon>Actinopolysporaceae</taxon>
        <taxon>Actinopolyspora</taxon>
    </lineage>
</organism>
<evidence type="ECO:0000313" key="3">
    <source>
        <dbReference type="Proteomes" id="UP000199497"/>
    </source>
</evidence>
<evidence type="ECO:0000313" key="2">
    <source>
        <dbReference type="EMBL" id="SDP74920.1"/>
    </source>
</evidence>
<dbReference type="SUPFAM" id="SSF56112">
    <property type="entry name" value="Protein kinase-like (PK-like)"/>
    <property type="match status" value="1"/>
</dbReference>
<dbReference type="EMBL" id="FNJR01000008">
    <property type="protein sequence ID" value="SDP74920.1"/>
    <property type="molecule type" value="Genomic_DNA"/>
</dbReference>
<dbReference type="AlphaFoldDB" id="A0A1H0V8Z9"/>
<sequence length="396" mass="43105">MRIDSRVDEFLTAHQLGRVRPETVKEQNGRNANFLVVTTTDTPLFIKTVRGSGAESRERFAACTAFETLRRENTTIRSELGTAPLLASDREHGFLAYEAVAGASSLAELAREEPENAESARSSVADHAWALGRILAAVHALDVERVPERTEPLHMPPVAFLDALPWKLYRQASASVLRVWNRLQRDEEVADALRVLQRDEAAATPTAIHGDFRLDQLLLGHDEVLRLVDIEEFRRGDPARDVGSMVGEWLHRAALDIVTDRSGAAGAAAGAAAAELELDHEDVVAGGTAALDRQRPVITRFWESYWAARGDTATPEFVRRAARFAGWHMFDRLLAVAEYVPRVSAVHWAAAGIGRQALLNPGDAAPALGLPSLSDAELSPSGRTSALPTASEEPVA</sequence>
<feature type="region of interest" description="Disordered" evidence="1">
    <location>
        <begin position="371"/>
        <end position="396"/>
    </location>
</feature>
<dbReference type="Proteomes" id="UP000199497">
    <property type="component" value="Unassembled WGS sequence"/>
</dbReference>
<gene>
    <name evidence="2" type="ORF">SAMN04487905_10895</name>
</gene>
<keyword evidence="3" id="KW-1185">Reference proteome</keyword>
<reference evidence="3" key="1">
    <citation type="submission" date="2016-10" db="EMBL/GenBank/DDBJ databases">
        <authorList>
            <person name="Varghese N."/>
            <person name="Submissions S."/>
        </authorList>
    </citation>
    <scope>NUCLEOTIDE SEQUENCE [LARGE SCALE GENOMIC DNA]</scope>
    <source>
        <strain evidence="3">DSM 46732</strain>
    </source>
</reference>
<name>A0A1H0V8Z9_9ACTN</name>
<dbReference type="InterPro" id="IPR011009">
    <property type="entry name" value="Kinase-like_dom_sf"/>
</dbReference>
<dbReference type="RefSeq" id="WP_092602221.1">
    <property type="nucleotide sequence ID" value="NZ_FNJR01000008.1"/>
</dbReference>
<dbReference type="OrthoDB" id="2410440at2"/>